<evidence type="ECO:0000313" key="3">
    <source>
        <dbReference type="EMBL" id="GLT20633.1"/>
    </source>
</evidence>
<evidence type="ECO:0000259" key="2">
    <source>
        <dbReference type="Pfam" id="PF09335"/>
    </source>
</evidence>
<gene>
    <name evidence="3" type="ORF">GCM10007933_00840</name>
</gene>
<feature type="transmembrane region" description="Helical" evidence="1">
    <location>
        <begin position="123"/>
        <end position="143"/>
    </location>
</feature>
<dbReference type="EMBL" id="BSPX01000001">
    <property type="protein sequence ID" value="GLT20633.1"/>
    <property type="molecule type" value="Genomic_DNA"/>
</dbReference>
<comment type="caution">
    <text evidence="3">The sequence shown here is derived from an EMBL/GenBank/DDBJ whole genome shotgun (WGS) entry which is preliminary data.</text>
</comment>
<feature type="transmembrane region" description="Helical" evidence="1">
    <location>
        <begin position="41"/>
        <end position="62"/>
    </location>
</feature>
<dbReference type="Proteomes" id="UP001157167">
    <property type="component" value="Unassembled WGS sequence"/>
</dbReference>
<dbReference type="InterPro" id="IPR032816">
    <property type="entry name" value="VTT_dom"/>
</dbReference>
<dbReference type="Pfam" id="PF09335">
    <property type="entry name" value="VTT_dom"/>
    <property type="match status" value="1"/>
</dbReference>
<feature type="transmembrane region" description="Helical" evidence="1">
    <location>
        <begin position="163"/>
        <end position="180"/>
    </location>
</feature>
<dbReference type="RefSeq" id="WP_284186243.1">
    <property type="nucleotide sequence ID" value="NZ_BSPX01000001.1"/>
</dbReference>
<proteinExistence type="predicted"/>
<dbReference type="PANTHER" id="PTHR42709">
    <property type="entry name" value="ALKALINE PHOSPHATASE LIKE PROTEIN"/>
    <property type="match status" value="1"/>
</dbReference>
<reference evidence="4" key="1">
    <citation type="journal article" date="2019" name="Int. J. Syst. Evol. Microbiol.">
        <title>The Global Catalogue of Microorganisms (GCM) 10K type strain sequencing project: providing services to taxonomists for standard genome sequencing and annotation.</title>
        <authorList>
            <consortium name="The Broad Institute Genomics Platform"/>
            <consortium name="The Broad Institute Genome Sequencing Center for Infectious Disease"/>
            <person name="Wu L."/>
            <person name="Ma J."/>
        </authorList>
    </citation>
    <scope>NUCLEOTIDE SEQUENCE [LARGE SCALE GENOMIC DNA]</scope>
    <source>
        <strain evidence="4">NBRC 102407</strain>
    </source>
</reference>
<sequence length="185" mass="19997">MTLSDLVAHYGYLAVAVGCVLEGETVLLMAGYAAHRGMLDLPWVMAVALVSSFAGDQCWFWLGRRNGATLIDRFASIRRLVPRVQAMIRAHQDALVLGVRFMVGVRVAGPVLMGWSGVPTYRFLALNFLGAGIWAGAVGGAGYAFGEVLERMLPAFKEVEEGALVVLVAGGLVVHALRMWRNHRG</sequence>
<keyword evidence="1" id="KW-0812">Transmembrane</keyword>
<accession>A0ABQ6F503</accession>
<protein>
    <submittedName>
        <fullName evidence="3">Membrane protein</fullName>
    </submittedName>
</protein>
<evidence type="ECO:0000256" key="1">
    <source>
        <dbReference type="SAM" id="Phobius"/>
    </source>
</evidence>
<feature type="domain" description="VTT" evidence="2">
    <location>
        <begin position="23"/>
        <end position="143"/>
    </location>
</feature>
<evidence type="ECO:0000313" key="4">
    <source>
        <dbReference type="Proteomes" id="UP001157167"/>
    </source>
</evidence>
<name>A0ABQ6F503_9RHOO</name>
<dbReference type="InterPro" id="IPR051311">
    <property type="entry name" value="DedA_domain"/>
</dbReference>
<keyword evidence="4" id="KW-1185">Reference proteome</keyword>
<keyword evidence="1" id="KW-0472">Membrane</keyword>
<feature type="transmembrane region" description="Helical" evidence="1">
    <location>
        <begin position="12"/>
        <end position="35"/>
    </location>
</feature>
<keyword evidence="1" id="KW-1133">Transmembrane helix</keyword>
<organism evidence="3 4">
    <name type="scientific">Zoogloea oryzae</name>
    <dbReference type="NCBI Taxonomy" id="310767"/>
    <lineage>
        <taxon>Bacteria</taxon>
        <taxon>Pseudomonadati</taxon>
        <taxon>Pseudomonadota</taxon>
        <taxon>Betaproteobacteria</taxon>
        <taxon>Rhodocyclales</taxon>
        <taxon>Zoogloeaceae</taxon>
        <taxon>Zoogloea</taxon>
    </lineage>
</organism>
<dbReference type="PANTHER" id="PTHR42709:SF2">
    <property type="entry name" value="INNER MEMBRANE PROTEIN YOHD"/>
    <property type="match status" value="1"/>
</dbReference>